<sequence>MVVNRFVESWLSEIVKAIVRFLMHPALYVFFISSFFVGYLRVLRERKDFSFKVYDVWYELRTSIFAGIGLGIILSLITVGTGLVVSQASVFIMAIWTGLFAIIVQYRYLSPAYTLGVAIVAAILSSKLPYSFLQLQEGEESSIVSLAILLGLMLVVEGLLISKNATNYSTPKLRKGKRSLNIGLHESNRLWLVPLFVLIPGDTLTQFVSWWPVVSVGSQKFSLFLIPFLVGFTRTIKSFEPKEALLFTGRRVFGLAAVVLLLGIVSYWWHTLAIVAMGVAILGRLTIAVQERLEDGRRPAYFSSRDNGLVVLGTIPGTAGEALDLKPGETIVKMNGVVPTNVDEFYNALQSRTTGAFCKMEVVDTNGELRLVQHAIYEGEHHELGIVFVEQEHQWDTEVG</sequence>
<dbReference type="Gene3D" id="2.30.42.10">
    <property type="match status" value="1"/>
</dbReference>
<gene>
    <name evidence="2" type="ORF">WAZ07_07795</name>
</gene>
<feature type="transmembrane region" description="Helical" evidence="1">
    <location>
        <begin position="26"/>
        <end position="43"/>
    </location>
</feature>
<name>A0ABU8FH54_9BACI</name>
<evidence type="ECO:0000313" key="2">
    <source>
        <dbReference type="EMBL" id="MEI4801231.1"/>
    </source>
</evidence>
<feature type="transmembrane region" description="Helical" evidence="1">
    <location>
        <begin position="244"/>
        <end position="265"/>
    </location>
</feature>
<feature type="transmembrane region" description="Helical" evidence="1">
    <location>
        <begin position="64"/>
        <end position="84"/>
    </location>
</feature>
<dbReference type="EMBL" id="JBAWSX010000003">
    <property type="protein sequence ID" value="MEI4801231.1"/>
    <property type="molecule type" value="Genomic_DNA"/>
</dbReference>
<evidence type="ECO:0000313" key="3">
    <source>
        <dbReference type="Proteomes" id="UP001372526"/>
    </source>
</evidence>
<keyword evidence="1" id="KW-0812">Transmembrane</keyword>
<dbReference type="InterPro" id="IPR036034">
    <property type="entry name" value="PDZ_sf"/>
</dbReference>
<keyword evidence="1" id="KW-1133">Transmembrane helix</keyword>
<reference evidence="2 3" key="1">
    <citation type="submission" date="2024-01" db="EMBL/GenBank/DDBJ databases">
        <title>Seven novel Bacillus-like species.</title>
        <authorList>
            <person name="Liu G."/>
        </authorList>
    </citation>
    <scope>NUCLEOTIDE SEQUENCE [LARGE SCALE GENOMIC DNA]</scope>
    <source>
        <strain evidence="2 3">FJAT-51639</strain>
    </source>
</reference>
<keyword evidence="1" id="KW-0472">Membrane</keyword>
<comment type="caution">
    <text evidence="2">The sequence shown here is derived from an EMBL/GenBank/DDBJ whole genome shotgun (WGS) entry which is preliminary data.</text>
</comment>
<organism evidence="2 3">
    <name type="scientific">Bacillus bruguierae</name>
    <dbReference type="NCBI Taxonomy" id="3127667"/>
    <lineage>
        <taxon>Bacteria</taxon>
        <taxon>Bacillati</taxon>
        <taxon>Bacillota</taxon>
        <taxon>Bacilli</taxon>
        <taxon>Bacillales</taxon>
        <taxon>Bacillaceae</taxon>
        <taxon>Bacillus</taxon>
    </lineage>
</organism>
<evidence type="ECO:0000256" key="1">
    <source>
        <dbReference type="SAM" id="Phobius"/>
    </source>
</evidence>
<feature type="transmembrane region" description="Helical" evidence="1">
    <location>
        <begin position="211"/>
        <end position="232"/>
    </location>
</feature>
<feature type="transmembrane region" description="Helical" evidence="1">
    <location>
        <begin position="90"/>
        <end position="106"/>
    </location>
</feature>
<feature type="transmembrane region" description="Helical" evidence="1">
    <location>
        <begin position="142"/>
        <end position="161"/>
    </location>
</feature>
<dbReference type="SUPFAM" id="SSF50156">
    <property type="entry name" value="PDZ domain-like"/>
    <property type="match status" value="1"/>
</dbReference>
<accession>A0ABU8FH54</accession>
<protein>
    <submittedName>
        <fullName evidence="2">PDZ domain-containing protein</fullName>
    </submittedName>
</protein>
<dbReference type="RefSeq" id="WP_336471986.1">
    <property type="nucleotide sequence ID" value="NZ_JBAWSX010000003.1"/>
</dbReference>
<keyword evidence="3" id="KW-1185">Reference proteome</keyword>
<feature type="transmembrane region" description="Helical" evidence="1">
    <location>
        <begin position="113"/>
        <end position="130"/>
    </location>
</feature>
<dbReference type="Proteomes" id="UP001372526">
    <property type="component" value="Unassembled WGS sequence"/>
</dbReference>
<proteinExistence type="predicted"/>